<proteinExistence type="predicted"/>
<dbReference type="Proteomes" id="UP001152888">
    <property type="component" value="Unassembled WGS sequence"/>
</dbReference>
<gene>
    <name evidence="1" type="ORF">ACAOBT_LOCUS14330</name>
</gene>
<keyword evidence="2" id="KW-1185">Reference proteome</keyword>
<dbReference type="OrthoDB" id="6763662at2759"/>
<evidence type="ECO:0000313" key="1">
    <source>
        <dbReference type="EMBL" id="CAH1981151.1"/>
    </source>
</evidence>
<sequence>MSSDDFSSPVRAKRNFCIMKNVIQAQRRIHGLRVTVNSLRKRVRTLNSLISVLKKKSYISDSSENVLRATLSGSSLKIFERMLR</sequence>
<comment type="caution">
    <text evidence="1">The sequence shown here is derived from an EMBL/GenBank/DDBJ whole genome shotgun (WGS) entry which is preliminary data.</text>
</comment>
<evidence type="ECO:0000313" key="2">
    <source>
        <dbReference type="Proteomes" id="UP001152888"/>
    </source>
</evidence>
<name>A0A9P0KTD5_ACAOB</name>
<dbReference type="AlphaFoldDB" id="A0A9P0KTD5"/>
<organism evidence="1 2">
    <name type="scientific">Acanthoscelides obtectus</name>
    <name type="common">Bean weevil</name>
    <name type="synonym">Bruchus obtectus</name>
    <dbReference type="NCBI Taxonomy" id="200917"/>
    <lineage>
        <taxon>Eukaryota</taxon>
        <taxon>Metazoa</taxon>
        <taxon>Ecdysozoa</taxon>
        <taxon>Arthropoda</taxon>
        <taxon>Hexapoda</taxon>
        <taxon>Insecta</taxon>
        <taxon>Pterygota</taxon>
        <taxon>Neoptera</taxon>
        <taxon>Endopterygota</taxon>
        <taxon>Coleoptera</taxon>
        <taxon>Polyphaga</taxon>
        <taxon>Cucujiformia</taxon>
        <taxon>Chrysomeloidea</taxon>
        <taxon>Chrysomelidae</taxon>
        <taxon>Bruchinae</taxon>
        <taxon>Bruchini</taxon>
        <taxon>Acanthoscelides</taxon>
    </lineage>
</organism>
<accession>A0A9P0KTD5</accession>
<protein>
    <submittedName>
        <fullName evidence="1">Uncharacterized protein</fullName>
    </submittedName>
</protein>
<dbReference type="EMBL" id="CAKOFQ010006905">
    <property type="protein sequence ID" value="CAH1981151.1"/>
    <property type="molecule type" value="Genomic_DNA"/>
</dbReference>
<reference evidence="1" key="1">
    <citation type="submission" date="2022-03" db="EMBL/GenBank/DDBJ databases">
        <authorList>
            <person name="Sayadi A."/>
        </authorList>
    </citation>
    <scope>NUCLEOTIDE SEQUENCE</scope>
</reference>